<evidence type="ECO:0000256" key="6">
    <source>
        <dbReference type="ARBA" id="ARBA00061336"/>
    </source>
</evidence>
<dbReference type="InterPro" id="IPR010071">
    <property type="entry name" value="AA_adenyl_dom"/>
</dbReference>
<evidence type="ECO:0000259" key="8">
    <source>
        <dbReference type="Pfam" id="PF13193"/>
    </source>
</evidence>
<evidence type="ECO:0000259" key="7">
    <source>
        <dbReference type="Pfam" id="PF00501"/>
    </source>
</evidence>
<evidence type="ECO:0000313" key="9">
    <source>
        <dbReference type="EMBL" id="SDY07759.1"/>
    </source>
</evidence>
<comment type="similarity">
    <text evidence="6">Belongs to the ATP-dependent AMP-binding enzyme family. DltA subfamily.</text>
</comment>
<keyword evidence="4" id="KW-0067">ATP-binding</keyword>
<keyword evidence="3" id="KW-0547">Nucleotide-binding</keyword>
<dbReference type="Gene3D" id="3.30.300.30">
    <property type="match status" value="1"/>
</dbReference>
<dbReference type="Gene3D" id="3.40.50.12780">
    <property type="entry name" value="N-terminal domain of ligase-like"/>
    <property type="match status" value="1"/>
</dbReference>
<dbReference type="InterPro" id="IPR042099">
    <property type="entry name" value="ANL_N_sf"/>
</dbReference>
<evidence type="ECO:0000313" key="10">
    <source>
        <dbReference type="Proteomes" id="UP000183918"/>
    </source>
</evidence>
<reference evidence="9 10" key="1">
    <citation type="submission" date="2016-10" db="EMBL/GenBank/DDBJ databases">
        <authorList>
            <person name="de Groot N.N."/>
        </authorList>
    </citation>
    <scope>NUCLEOTIDE SEQUENCE [LARGE SCALE GENOMIC DNA]</scope>
    <source>
        <strain evidence="9 10">DSM 14045</strain>
    </source>
</reference>
<accession>A0A1H3GZG5</accession>
<dbReference type="NCBIfam" id="TIGR01733">
    <property type="entry name" value="AA-adenyl-dom"/>
    <property type="match status" value="1"/>
</dbReference>
<dbReference type="RefSeq" id="WP_074716194.1">
    <property type="nucleotide sequence ID" value="NZ_FNPG01000007.1"/>
</dbReference>
<dbReference type="InterPro" id="IPR044507">
    <property type="entry name" value="DltA-like"/>
</dbReference>
<dbReference type="Proteomes" id="UP000183918">
    <property type="component" value="Unassembled WGS sequence"/>
</dbReference>
<dbReference type="STRING" id="1122142.SAMN02910414_00696"/>
<dbReference type="FunFam" id="3.30.300.30:FF:000012">
    <property type="entry name" value="D-alanine--D-alanyl carrier protein ligase"/>
    <property type="match status" value="1"/>
</dbReference>
<protein>
    <submittedName>
        <fullName evidence="9">D-alanine--poly(Phosphoribitol) ligase subunit 1</fullName>
    </submittedName>
</protein>
<dbReference type="Pfam" id="PF13193">
    <property type="entry name" value="AMP-binding_C"/>
    <property type="match status" value="1"/>
</dbReference>
<evidence type="ECO:0000256" key="3">
    <source>
        <dbReference type="ARBA" id="ARBA00022741"/>
    </source>
</evidence>
<dbReference type="OrthoDB" id="9778383at2"/>
<organism evidence="9 10">
    <name type="scientific">Lachnobacterium bovis DSM 14045</name>
    <dbReference type="NCBI Taxonomy" id="1122142"/>
    <lineage>
        <taxon>Bacteria</taxon>
        <taxon>Bacillati</taxon>
        <taxon>Bacillota</taxon>
        <taxon>Clostridia</taxon>
        <taxon>Lachnospirales</taxon>
        <taxon>Lachnospiraceae</taxon>
        <taxon>Lachnobacterium</taxon>
    </lineage>
</organism>
<evidence type="ECO:0000256" key="1">
    <source>
        <dbReference type="ARBA" id="ARBA00022490"/>
    </source>
</evidence>
<dbReference type="GO" id="GO:0016874">
    <property type="term" value="F:ligase activity"/>
    <property type="evidence" value="ECO:0007669"/>
    <property type="project" value="UniProtKB-KW"/>
</dbReference>
<dbReference type="InterPro" id="IPR025110">
    <property type="entry name" value="AMP-bd_C"/>
</dbReference>
<dbReference type="InterPro" id="IPR020845">
    <property type="entry name" value="AMP-binding_CS"/>
</dbReference>
<comment type="function">
    <text evidence="5">Catalyzes the first step in the D-alanylation of lipoteichoic acid (LTA), the activation of D-alanine and its transfer onto the D-alanyl carrier protein (Dcp) DltC. In an ATP-dependent two-step reaction, forms a high energy D-alanyl-AMP intermediate, followed by transfer of the D-alanyl residue as a thiol ester to the phosphopantheinyl prosthetic group of the Dcp. D-alanylation of LTA plays an important role in modulating the properties of the cell wall in Gram-positive bacteria, influencing the net charge of the cell wall.</text>
</comment>
<gene>
    <name evidence="9" type="ORF">SAMN02910414_00696</name>
</gene>
<keyword evidence="2 9" id="KW-0436">Ligase</keyword>
<dbReference type="PROSITE" id="PS00455">
    <property type="entry name" value="AMP_BINDING"/>
    <property type="match status" value="1"/>
</dbReference>
<feature type="domain" description="AMP-dependent synthetase/ligase" evidence="7">
    <location>
        <begin position="11"/>
        <end position="395"/>
    </location>
</feature>
<evidence type="ECO:0000256" key="5">
    <source>
        <dbReference type="ARBA" id="ARBA00054605"/>
    </source>
</evidence>
<evidence type="ECO:0000256" key="4">
    <source>
        <dbReference type="ARBA" id="ARBA00022840"/>
    </source>
</evidence>
<dbReference type="AlphaFoldDB" id="A0A1H3GZG5"/>
<feature type="domain" description="AMP-binding enzyme C-terminal" evidence="8">
    <location>
        <begin position="454"/>
        <end position="530"/>
    </location>
</feature>
<dbReference type="SUPFAM" id="SSF56801">
    <property type="entry name" value="Acetyl-CoA synthetase-like"/>
    <property type="match status" value="1"/>
</dbReference>
<dbReference type="PANTHER" id="PTHR45398:SF1">
    <property type="entry name" value="ENZYME, PUTATIVE (JCVI)-RELATED"/>
    <property type="match status" value="1"/>
</dbReference>
<dbReference type="eggNOG" id="COG1020">
    <property type="taxonomic scope" value="Bacteria"/>
</dbReference>
<dbReference type="CDD" id="cd05945">
    <property type="entry name" value="DltA"/>
    <property type="match status" value="1"/>
</dbReference>
<dbReference type="NCBIfam" id="NF003417">
    <property type="entry name" value="PRK04813.1"/>
    <property type="match status" value="1"/>
</dbReference>
<dbReference type="InterPro" id="IPR000873">
    <property type="entry name" value="AMP-dep_synth/lig_dom"/>
</dbReference>
<proteinExistence type="inferred from homology"/>
<dbReference type="EMBL" id="FNPG01000007">
    <property type="protein sequence ID" value="SDY07759.1"/>
    <property type="molecule type" value="Genomic_DNA"/>
</dbReference>
<dbReference type="Pfam" id="PF00501">
    <property type="entry name" value="AMP-binding"/>
    <property type="match status" value="1"/>
</dbReference>
<dbReference type="PANTHER" id="PTHR45398">
    <property type="match status" value="1"/>
</dbReference>
<evidence type="ECO:0000256" key="2">
    <source>
        <dbReference type="ARBA" id="ARBA00022598"/>
    </source>
</evidence>
<sequence>MNIIENIKTQAIENGKQVVFKSRVGQLSYLQLWNKSEQIAQWIKENVSGKNEANPIVIYGHKNPLMLASFLGSTKSGRTYCPVDRCMPIERIEDIIETVENEYVLMTENLVERICKEDSQRVSEVEKVNEYTYKMSNVNFIDVNALLDVVFEEKDDTVLENVSEDSYLKQDGVYYIIFTSGSTGKPKGVQITRSSLENYLDWSTEVGDSIGAKHGKNFLNQAPYSFDLSVMDTYTSLVSGGTLVSVDKELQQDTAALVSYIKENKVNYWVSTPSFAAMCLSEPSYSEEELDSLKFFMFCGETLSKETSEKLMERFPKAKIINTYGPTESTVAVTSIEVTKELLEDEKSIPIGYEKHGTEILILADSTEGQEVKLAKSDEIGELVILGNTLSIGYYKNPVKTAEAFKTIIYKGREVPAYFTGDAGYKNKDGMIFFLGRIDRQVKLHGYRIELGDIESNLTKIKEITQAAVIPKKVDGVIKQLVAFIVSDKLNEDYDSRKYVRNQLQEMIPKYMVPKKIVVLDKMPLTNNGKIDYKRMETLV</sequence>
<dbReference type="InterPro" id="IPR045851">
    <property type="entry name" value="AMP-bd_C_sf"/>
</dbReference>
<dbReference type="GO" id="GO:0005524">
    <property type="term" value="F:ATP binding"/>
    <property type="evidence" value="ECO:0007669"/>
    <property type="project" value="UniProtKB-KW"/>
</dbReference>
<name>A0A1H3GZG5_9FIRM</name>
<keyword evidence="1" id="KW-0963">Cytoplasm</keyword>
<keyword evidence="10" id="KW-1185">Reference proteome</keyword>